<name>A0AAV4MMB9_9ARAC</name>
<proteinExistence type="predicted"/>
<reference evidence="2 3" key="1">
    <citation type="submission" date="2021-06" db="EMBL/GenBank/DDBJ databases">
        <title>Caerostris darwini draft genome.</title>
        <authorList>
            <person name="Kono N."/>
            <person name="Arakawa K."/>
        </authorList>
    </citation>
    <scope>NUCLEOTIDE SEQUENCE [LARGE SCALE GENOMIC DNA]</scope>
</reference>
<feature type="transmembrane region" description="Helical" evidence="1">
    <location>
        <begin position="90"/>
        <end position="108"/>
    </location>
</feature>
<comment type="caution">
    <text evidence="2">The sequence shown here is derived from an EMBL/GenBank/DDBJ whole genome shotgun (WGS) entry which is preliminary data.</text>
</comment>
<keyword evidence="1" id="KW-1133">Transmembrane helix</keyword>
<dbReference type="AlphaFoldDB" id="A0AAV4MMB9"/>
<evidence type="ECO:0000313" key="2">
    <source>
        <dbReference type="EMBL" id="GIX73493.1"/>
    </source>
</evidence>
<accession>A0AAV4MMB9</accession>
<organism evidence="2 3">
    <name type="scientific">Caerostris darwini</name>
    <dbReference type="NCBI Taxonomy" id="1538125"/>
    <lineage>
        <taxon>Eukaryota</taxon>
        <taxon>Metazoa</taxon>
        <taxon>Ecdysozoa</taxon>
        <taxon>Arthropoda</taxon>
        <taxon>Chelicerata</taxon>
        <taxon>Arachnida</taxon>
        <taxon>Araneae</taxon>
        <taxon>Araneomorphae</taxon>
        <taxon>Entelegynae</taxon>
        <taxon>Araneoidea</taxon>
        <taxon>Araneidae</taxon>
        <taxon>Caerostris</taxon>
    </lineage>
</organism>
<sequence>MKCICCHPPTQCPPCPPNRNCLKPGHPWNKARPFLGQGGYRLGGAPLSGNRFSTERWARGSSEGGGHFPQKKRSRDFPFRRSLELLNLRFFFFFFHGSFISCSLLVAFRMSGDLDLRVEGGSKFVYL</sequence>
<evidence type="ECO:0000313" key="3">
    <source>
        <dbReference type="Proteomes" id="UP001054837"/>
    </source>
</evidence>
<keyword evidence="1" id="KW-0472">Membrane</keyword>
<dbReference type="EMBL" id="BPLQ01000612">
    <property type="protein sequence ID" value="GIX73493.1"/>
    <property type="molecule type" value="Genomic_DNA"/>
</dbReference>
<dbReference type="Proteomes" id="UP001054837">
    <property type="component" value="Unassembled WGS sequence"/>
</dbReference>
<gene>
    <name evidence="2" type="ORF">CDAR_397091</name>
</gene>
<evidence type="ECO:0000256" key="1">
    <source>
        <dbReference type="SAM" id="Phobius"/>
    </source>
</evidence>
<keyword evidence="1" id="KW-0812">Transmembrane</keyword>
<keyword evidence="3" id="KW-1185">Reference proteome</keyword>
<protein>
    <submittedName>
        <fullName evidence="2">Uncharacterized protein</fullName>
    </submittedName>
</protein>